<feature type="compositionally biased region" description="Low complexity" evidence="1">
    <location>
        <begin position="71"/>
        <end position="110"/>
    </location>
</feature>
<evidence type="ECO:0000256" key="2">
    <source>
        <dbReference type="SAM" id="Phobius"/>
    </source>
</evidence>
<protein>
    <recommendedName>
        <fullName evidence="5">WD40-like Beta Propeller Repeat</fullName>
    </recommendedName>
</protein>
<proteinExistence type="predicted"/>
<keyword evidence="2" id="KW-0472">Membrane</keyword>
<organism evidence="3 4">
    <name type="scientific">Micromonospora chokoriensis</name>
    <dbReference type="NCBI Taxonomy" id="356851"/>
    <lineage>
        <taxon>Bacteria</taxon>
        <taxon>Bacillati</taxon>
        <taxon>Actinomycetota</taxon>
        <taxon>Actinomycetes</taxon>
        <taxon>Micromonosporales</taxon>
        <taxon>Micromonosporaceae</taxon>
        <taxon>Micromonospora</taxon>
    </lineage>
</organism>
<dbReference type="Gene3D" id="2.120.10.30">
    <property type="entry name" value="TolB, C-terminal domain"/>
    <property type="match status" value="1"/>
</dbReference>
<name>A0A1C4V8R9_9ACTN</name>
<keyword evidence="2" id="KW-1133">Transmembrane helix</keyword>
<evidence type="ECO:0008006" key="5">
    <source>
        <dbReference type="Google" id="ProtNLM"/>
    </source>
</evidence>
<sequence>MNDQRLRLDLTELAEEVTVVDLRDRTLRTSRRLGIQRAVATSAAALVLIAAAAGTAFAVRPDRSPPPLPADSPSVTASPTPTQSPSSTPSTSTSGAPGSPDGGSSPNTPTAKIGKLFYGPATVTDAKSANLRSWRPGGDTVRLLSLPEIAAVGNVSVSPDGRRVAWMEDDGEGRTTIFTADVDGGDKETMRSGVERNCVTPVWSPNGHLLFREAKATGEPGRYGVLDTRSAKKTVRWWDTEPSACHALWSDDGGTVAMNTSAGVTLFDADGKRQRDVPGLDPSGTWWSSHIASLSPGGDRIALYRFHPGSEDQRDVGRFLQASAVLDTRSGKQVTLPLGGRELRQVYFQADGSMVVRVKAGSGYAVLLVGEDGTKVSETAEPATLKDMQILAVVN</sequence>
<evidence type="ECO:0000256" key="1">
    <source>
        <dbReference type="SAM" id="MobiDB-lite"/>
    </source>
</evidence>
<keyword evidence="2" id="KW-0812">Transmembrane</keyword>
<dbReference type="Proteomes" id="UP000198224">
    <property type="component" value="Chromosome I"/>
</dbReference>
<keyword evidence="4" id="KW-1185">Reference proteome</keyword>
<accession>A0A1C4V8R9</accession>
<feature type="transmembrane region" description="Helical" evidence="2">
    <location>
        <begin position="38"/>
        <end position="59"/>
    </location>
</feature>
<gene>
    <name evidence="3" type="ORF">GA0070612_1200</name>
</gene>
<feature type="region of interest" description="Disordered" evidence="1">
    <location>
        <begin position="61"/>
        <end position="114"/>
    </location>
</feature>
<dbReference type="InterPro" id="IPR011042">
    <property type="entry name" value="6-blade_b-propeller_TolB-like"/>
</dbReference>
<dbReference type="AlphaFoldDB" id="A0A1C4V8R9"/>
<dbReference type="SUPFAM" id="SSF69304">
    <property type="entry name" value="Tricorn protease N-terminal domain"/>
    <property type="match status" value="1"/>
</dbReference>
<reference evidence="4" key="1">
    <citation type="submission" date="2016-06" db="EMBL/GenBank/DDBJ databases">
        <authorList>
            <person name="Varghese N."/>
            <person name="Submissions Spin"/>
        </authorList>
    </citation>
    <scope>NUCLEOTIDE SEQUENCE [LARGE SCALE GENOMIC DNA]</scope>
    <source>
        <strain evidence="4">DSM 45160</strain>
    </source>
</reference>
<dbReference type="RefSeq" id="WP_088987013.1">
    <property type="nucleotide sequence ID" value="NZ_LT607409.1"/>
</dbReference>
<dbReference type="EMBL" id="LT607409">
    <property type="protein sequence ID" value="SCE80434.1"/>
    <property type="molecule type" value="Genomic_DNA"/>
</dbReference>
<evidence type="ECO:0000313" key="3">
    <source>
        <dbReference type="EMBL" id="SCE80434.1"/>
    </source>
</evidence>
<evidence type="ECO:0000313" key="4">
    <source>
        <dbReference type="Proteomes" id="UP000198224"/>
    </source>
</evidence>